<evidence type="ECO:0000313" key="3">
    <source>
        <dbReference type="Proteomes" id="UP000269407"/>
    </source>
</evidence>
<gene>
    <name evidence="2" type="ORF">DOV25_01405</name>
</gene>
<reference evidence="2 3" key="1">
    <citation type="submission" date="2018-07" db="EMBL/GenBank/DDBJ databases">
        <authorList>
            <consortium name="GenomeTrakr: Next Generation Sequencing Network for Food Pathogen Tracability"/>
        </authorList>
    </citation>
    <scope>NUCLEOTIDE SEQUENCE [LARGE SCALE GENOMIC DNA]</scope>
    <source>
        <strain evidence="2 3">FDA00013213</strain>
    </source>
</reference>
<comment type="caution">
    <text evidence="2">The sequence shown here is derived from an EMBL/GenBank/DDBJ whole genome shotgun (WGS) entry which is preliminary data.</text>
</comment>
<name>A0AAP2TDC9_LISMN</name>
<feature type="transmembrane region" description="Helical" evidence="1">
    <location>
        <begin position="30"/>
        <end position="56"/>
    </location>
</feature>
<evidence type="ECO:0000256" key="1">
    <source>
        <dbReference type="SAM" id="Phobius"/>
    </source>
</evidence>
<keyword evidence="1" id="KW-1133">Transmembrane helix</keyword>
<sequence length="73" mass="8578">MSAIVNILKINKIQYWEDGMEKDNKIKTRIINIITLSIFIVLILCNNVLPIVFAYLQKMSLKLIVFFIKSDQY</sequence>
<keyword evidence="1" id="KW-0812">Transmembrane</keyword>
<dbReference type="EMBL" id="RCRQ01000001">
    <property type="protein sequence ID" value="MCO37114.1"/>
    <property type="molecule type" value="Genomic_DNA"/>
</dbReference>
<dbReference type="Proteomes" id="UP000269407">
    <property type="component" value="Unassembled WGS sequence"/>
</dbReference>
<proteinExistence type="predicted"/>
<dbReference type="AlphaFoldDB" id="A0AAP2TDC9"/>
<accession>A0AAP2TDC9</accession>
<organism evidence="2 3">
    <name type="scientific">Listeria monocytogenes</name>
    <dbReference type="NCBI Taxonomy" id="1639"/>
    <lineage>
        <taxon>Bacteria</taxon>
        <taxon>Bacillati</taxon>
        <taxon>Bacillota</taxon>
        <taxon>Bacilli</taxon>
        <taxon>Bacillales</taxon>
        <taxon>Listeriaceae</taxon>
        <taxon>Listeria</taxon>
    </lineage>
</organism>
<keyword evidence="1" id="KW-0472">Membrane</keyword>
<protein>
    <submittedName>
        <fullName evidence="2">Uncharacterized protein</fullName>
    </submittedName>
</protein>
<evidence type="ECO:0000313" key="2">
    <source>
        <dbReference type="EMBL" id="MCO37114.1"/>
    </source>
</evidence>